<evidence type="ECO:0000313" key="7">
    <source>
        <dbReference type="EnsemblPlants" id="AUR62039664-RA:cds"/>
    </source>
</evidence>
<keyword evidence="2" id="KW-0805">Transcription regulation</keyword>
<dbReference type="CDD" id="cd11453">
    <property type="entry name" value="bHLH_AtBIM_like"/>
    <property type="match status" value="1"/>
</dbReference>
<keyword evidence="8" id="KW-1185">Reference proteome</keyword>
<dbReference type="Pfam" id="PF00010">
    <property type="entry name" value="HLH"/>
    <property type="match status" value="1"/>
</dbReference>
<reference evidence="7" key="1">
    <citation type="journal article" date="2017" name="Nature">
        <title>The genome of Chenopodium quinoa.</title>
        <authorList>
            <person name="Jarvis D.E."/>
            <person name="Ho Y.S."/>
            <person name="Lightfoot D.J."/>
            <person name="Schmoeckel S.M."/>
            <person name="Li B."/>
            <person name="Borm T.J.A."/>
            <person name="Ohyanagi H."/>
            <person name="Mineta K."/>
            <person name="Michell C.T."/>
            <person name="Saber N."/>
            <person name="Kharbatia N.M."/>
            <person name="Rupper R.R."/>
            <person name="Sharp A.R."/>
            <person name="Dally N."/>
            <person name="Boughton B.A."/>
            <person name="Woo Y.H."/>
            <person name="Gao G."/>
            <person name="Schijlen E.G.W.M."/>
            <person name="Guo X."/>
            <person name="Momin A.A."/>
            <person name="Negrao S."/>
            <person name="Al-Babili S."/>
            <person name="Gehring C."/>
            <person name="Roessner U."/>
            <person name="Jung C."/>
            <person name="Murphy K."/>
            <person name="Arold S.T."/>
            <person name="Gojobori T."/>
            <person name="van der Linden C.G."/>
            <person name="van Loo E.N."/>
            <person name="Jellen E.N."/>
            <person name="Maughan P.J."/>
            <person name="Tester M."/>
        </authorList>
    </citation>
    <scope>NUCLEOTIDE SEQUENCE [LARGE SCALE GENOMIC DNA]</scope>
    <source>
        <strain evidence="7">cv. PI 614886</strain>
    </source>
</reference>
<keyword evidence="4" id="KW-0539">Nucleus</keyword>
<dbReference type="SUPFAM" id="SSF47459">
    <property type="entry name" value="HLH, helix-loop-helix DNA-binding domain"/>
    <property type="match status" value="1"/>
</dbReference>
<dbReference type="GO" id="GO:0046983">
    <property type="term" value="F:protein dimerization activity"/>
    <property type="evidence" value="ECO:0007669"/>
    <property type="project" value="InterPro"/>
</dbReference>
<feature type="region of interest" description="Disordered" evidence="5">
    <location>
        <begin position="241"/>
        <end position="266"/>
    </location>
</feature>
<dbReference type="Gramene" id="AUR62039664-RA">
    <property type="protein sequence ID" value="AUR62039664-RA:cds"/>
    <property type="gene ID" value="AUR62039664"/>
</dbReference>
<organism evidence="7 8">
    <name type="scientific">Chenopodium quinoa</name>
    <name type="common">Quinoa</name>
    <dbReference type="NCBI Taxonomy" id="63459"/>
    <lineage>
        <taxon>Eukaryota</taxon>
        <taxon>Viridiplantae</taxon>
        <taxon>Streptophyta</taxon>
        <taxon>Embryophyta</taxon>
        <taxon>Tracheophyta</taxon>
        <taxon>Spermatophyta</taxon>
        <taxon>Magnoliopsida</taxon>
        <taxon>eudicotyledons</taxon>
        <taxon>Gunneridae</taxon>
        <taxon>Pentapetalae</taxon>
        <taxon>Caryophyllales</taxon>
        <taxon>Chenopodiaceae</taxon>
        <taxon>Chenopodioideae</taxon>
        <taxon>Atripliceae</taxon>
        <taxon>Chenopodium</taxon>
    </lineage>
</organism>
<dbReference type="PROSITE" id="PS50888">
    <property type="entry name" value="BHLH"/>
    <property type="match status" value="1"/>
</dbReference>
<dbReference type="Proteomes" id="UP000596660">
    <property type="component" value="Unplaced"/>
</dbReference>
<dbReference type="Gene3D" id="4.10.280.10">
    <property type="entry name" value="Helix-loop-helix DNA-binding domain"/>
    <property type="match status" value="1"/>
</dbReference>
<dbReference type="GO" id="GO:0006351">
    <property type="term" value="P:DNA-templated transcription"/>
    <property type="evidence" value="ECO:0007669"/>
    <property type="project" value="InterPro"/>
</dbReference>
<name>A0A803N362_CHEQI</name>
<dbReference type="SMART" id="SM00353">
    <property type="entry name" value="HLH"/>
    <property type="match status" value="1"/>
</dbReference>
<feature type="region of interest" description="Disordered" evidence="5">
    <location>
        <begin position="541"/>
        <end position="566"/>
    </location>
</feature>
<dbReference type="GO" id="GO:0005634">
    <property type="term" value="C:nucleus"/>
    <property type="evidence" value="ECO:0007669"/>
    <property type="project" value="UniProtKB-SubCell"/>
</dbReference>
<proteinExistence type="predicted"/>
<dbReference type="EnsemblPlants" id="AUR62039664-RA">
    <property type="protein sequence ID" value="AUR62039664-RA:cds"/>
    <property type="gene ID" value="AUR62039664"/>
</dbReference>
<feature type="domain" description="BHLH" evidence="6">
    <location>
        <begin position="264"/>
        <end position="314"/>
    </location>
</feature>
<dbReference type="InterPro" id="IPR036638">
    <property type="entry name" value="HLH_DNA-bd_sf"/>
</dbReference>
<dbReference type="GO" id="GO:0003700">
    <property type="term" value="F:DNA-binding transcription factor activity"/>
    <property type="evidence" value="ECO:0007669"/>
    <property type="project" value="InterPro"/>
</dbReference>
<dbReference type="AlphaFoldDB" id="A0A803N362"/>
<dbReference type="OMA" id="QANIRPT"/>
<evidence type="ECO:0000256" key="1">
    <source>
        <dbReference type="ARBA" id="ARBA00004123"/>
    </source>
</evidence>
<evidence type="ECO:0000256" key="2">
    <source>
        <dbReference type="ARBA" id="ARBA00023015"/>
    </source>
</evidence>
<accession>A0A803N362</accession>
<keyword evidence="3" id="KW-0804">Transcription</keyword>
<feature type="compositionally biased region" description="Polar residues" evidence="5">
    <location>
        <begin position="541"/>
        <end position="554"/>
    </location>
</feature>
<comment type="subcellular location">
    <subcellularLocation>
        <location evidence="1">Nucleus</location>
    </subcellularLocation>
</comment>
<feature type="compositionally biased region" description="Low complexity" evidence="5">
    <location>
        <begin position="177"/>
        <end position="191"/>
    </location>
</feature>
<dbReference type="PANTHER" id="PTHR46412:SF9">
    <property type="entry name" value="TRANSCRIPTION FACTOR BIM3"/>
    <property type="match status" value="1"/>
</dbReference>
<sequence length="566" mass="61727">MCNSDFVSGIELQICRTLNLVEEELTEAAVFEERERAGGLLKTHNFLQPLEGEEKTGPKEDNLVDINAKPPSAAPPTSVVEHVLPGGIGTYSISHISYFNPKVPKPEENIFSVAPATSNDKNDDNSNCSSYTGSGFTLWDETTVKKGNTGKENLGDENIVKESTIKMGQWPLDRPSHSSSNHRSSVSPLSSSQAIIQKSQSFMEMIKSAKGPHSVVEEVEEDVSLKKESSSSLKGELRVNVGGKSSDQKAITPRSKHSATEQRRRCKINDRQVRCRRNTVMARFHMLRELIPHSDQKRDKASFLLEVIEYIQYLQEKVNRYEGAYPGWNSEPPKLNPWRNSHGATEGFVDQSRAVNASPVLMFGAKVDEKATPSVSLNVPRNPQTPAECSMINAINVKTVDPQPGTTNKAGSISPPLQHDIHAPIINSCAVAPPPVRLPSEAGNGSFPQLQLWQSRTSAAEPSLATDKLKDQELALEGGTINISSVYSQGLLSTLTRALQSSGVDLSQASISVQVDIGKRAHNRQDSQEVVGKVVETASGNQSLQHARLDSTSSESDHAVKRLKTG</sequence>
<reference evidence="7" key="2">
    <citation type="submission" date="2021-03" db="UniProtKB">
        <authorList>
            <consortium name="EnsemblPlants"/>
        </authorList>
    </citation>
    <scope>IDENTIFICATION</scope>
</reference>
<feature type="region of interest" description="Disordered" evidence="5">
    <location>
        <begin position="169"/>
        <end position="191"/>
    </location>
</feature>
<dbReference type="InterPro" id="IPR044295">
    <property type="entry name" value="BIM1/2/3"/>
</dbReference>
<evidence type="ECO:0000313" key="8">
    <source>
        <dbReference type="Proteomes" id="UP000596660"/>
    </source>
</evidence>
<evidence type="ECO:0000259" key="6">
    <source>
        <dbReference type="PROSITE" id="PS50888"/>
    </source>
</evidence>
<evidence type="ECO:0000256" key="5">
    <source>
        <dbReference type="SAM" id="MobiDB-lite"/>
    </source>
</evidence>
<dbReference type="PANTHER" id="PTHR46412">
    <property type="entry name" value="BES1-INTERACTING MYC-LIKE PROTEIN"/>
    <property type="match status" value="1"/>
</dbReference>
<evidence type="ECO:0000256" key="4">
    <source>
        <dbReference type="ARBA" id="ARBA00023242"/>
    </source>
</evidence>
<evidence type="ECO:0000256" key="3">
    <source>
        <dbReference type="ARBA" id="ARBA00023163"/>
    </source>
</evidence>
<dbReference type="InterPro" id="IPR011598">
    <property type="entry name" value="bHLH_dom"/>
</dbReference>
<protein>
    <recommendedName>
        <fullName evidence="6">BHLH domain-containing protein</fullName>
    </recommendedName>
</protein>